<dbReference type="Proteomes" id="UP000805649">
    <property type="component" value="Unassembled WGS sequence"/>
</dbReference>
<sequence length="583" mass="65835">MADIVPRRASLGGMPAEVLSLIISNLIQYAPPTHIVGILETLGLHKAVHELHDSPKQYRNWKESRSDLVAIHSTSKYMAEAAKPFLYRSIAVEKPHHLEGFYRVLNYSGGSGLGRLVQAIYLLGDLQLGPRLPHYRVQGPLCHTAPLRYLAGILSLTHNLHELLITSPNEKYVEILLQQMCSSQMPVRQPTDPVQEAYSHLASCSVTLKEVGQQETDGHTMQLFPSSSSSILPLSSVRKLRLRHSLHKSDSIIGPVLFHSYKYHYSCHMPTYLEQFPNLETLELLADAPWCWRPSGRTLTDTSPPSYSPMPKLKHLRLYLSSIQEPELVGVCLACPNLETLLVYFANATRPQDRQRLPQGKGLNDVLLDLSRSLRHLELLTAEAGNYLSSPEGDSNGQLRRLICLPRLTNLQCLVVDFTGLFGLVDFINGQDVDELPARCPPNLTQLTIACRWGRRSDCLWPIDGDDEMRVISALKTCYATRLKKLRVLNLDIPSIGRVIHTARQFIQEENVPREAARSLSYLVDNSVNVGLCDLWEQFEYQGDIRDQFPTDAQIQRKRRRLSEANFRRGLVDSGLQGPWYNT</sequence>
<protein>
    <submittedName>
        <fullName evidence="1">Uncharacterized protein</fullName>
    </submittedName>
</protein>
<organism evidence="1 2">
    <name type="scientific">Colletotrichum truncatum</name>
    <name type="common">Anthracnose fungus</name>
    <name type="synonym">Colletotrichum capsici</name>
    <dbReference type="NCBI Taxonomy" id="5467"/>
    <lineage>
        <taxon>Eukaryota</taxon>
        <taxon>Fungi</taxon>
        <taxon>Dikarya</taxon>
        <taxon>Ascomycota</taxon>
        <taxon>Pezizomycotina</taxon>
        <taxon>Sordariomycetes</taxon>
        <taxon>Hypocreomycetidae</taxon>
        <taxon>Glomerellales</taxon>
        <taxon>Glomerellaceae</taxon>
        <taxon>Colletotrichum</taxon>
        <taxon>Colletotrichum truncatum species complex</taxon>
    </lineage>
</organism>
<keyword evidence="2" id="KW-1185">Reference proteome</keyword>
<proteinExistence type="predicted"/>
<gene>
    <name evidence="1" type="ORF">CTRU02_200426</name>
</gene>
<dbReference type="EMBL" id="VUJX02000001">
    <property type="protein sequence ID" value="KAL0942540.1"/>
    <property type="molecule type" value="Genomic_DNA"/>
</dbReference>
<reference evidence="1 2" key="1">
    <citation type="journal article" date="2020" name="Phytopathology">
        <title>Genome Sequence Resources of Colletotrichum truncatum, C. plurivorum, C. musicola, and C. sojae: Four Species Pathogenic to Soybean (Glycine max).</title>
        <authorList>
            <person name="Rogerio F."/>
            <person name="Boufleur T.R."/>
            <person name="Ciampi-Guillardi M."/>
            <person name="Sukno S.A."/>
            <person name="Thon M.R."/>
            <person name="Massola Junior N.S."/>
            <person name="Baroncelli R."/>
        </authorList>
    </citation>
    <scope>NUCLEOTIDE SEQUENCE [LARGE SCALE GENOMIC DNA]</scope>
    <source>
        <strain evidence="1 2">CMES1059</strain>
    </source>
</reference>
<accession>A0ACC3ZEU0</accession>
<comment type="caution">
    <text evidence="1">The sequence shown here is derived from an EMBL/GenBank/DDBJ whole genome shotgun (WGS) entry which is preliminary data.</text>
</comment>
<evidence type="ECO:0000313" key="1">
    <source>
        <dbReference type="EMBL" id="KAL0942540.1"/>
    </source>
</evidence>
<evidence type="ECO:0000313" key="2">
    <source>
        <dbReference type="Proteomes" id="UP000805649"/>
    </source>
</evidence>
<name>A0ACC3ZEU0_COLTU</name>